<organism evidence="7 8">
    <name type="scientific">Labrys monachus</name>
    <dbReference type="NCBI Taxonomy" id="217067"/>
    <lineage>
        <taxon>Bacteria</taxon>
        <taxon>Pseudomonadati</taxon>
        <taxon>Pseudomonadota</taxon>
        <taxon>Alphaproteobacteria</taxon>
        <taxon>Hyphomicrobiales</taxon>
        <taxon>Xanthobacteraceae</taxon>
        <taxon>Labrys</taxon>
    </lineage>
</organism>
<evidence type="ECO:0000256" key="5">
    <source>
        <dbReference type="ARBA" id="ARBA00023221"/>
    </source>
</evidence>
<evidence type="ECO:0000256" key="1">
    <source>
        <dbReference type="ARBA" id="ARBA00006484"/>
    </source>
</evidence>
<dbReference type="SMART" id="SM00822">
    <property type="entry name" value="PKS_KR"/>
    <property type="match status" value="1"/>
</dbReference>
<dbReference type="InterPro" id="IPR002347">
    <property type="entry name" value="SDR_fam"/>
</dbReference>
<accession>A0ABU0F7C7</accession>
<evidence type="ECO:0000313" key="7">
    <source>
        <dbReference type="EMBL" id="MDQ0390514.1"/>
    </source>
</evidence>
<dbReference type="Gene3D" id="3.40.50.720">
    <property type="entry name" value="NAD(P)-binding Rossmann-like Domain"/>
    <property type="match status" value="1"/>
</dbReference>
<name>A0ABU0F7C7_9HYPH</name>
<evidence type="ECO:0000313" key="8">
    <source>
        <dbReference type="Proteomes" id="UP001237448"/>
    </source>
</evidence>
<dbReference type="RefSeq" id="WP_307421721.1">
    <property type="nucleotide sequence ID" value="NZ_JAUSVK010000001.1"/>
</dbReference>
<dbReference type="InterPro" id="IPR057326">
    <property type="entry name" value="KR_dom"/>
</dbReference>
<gene>
    <name evidence="7" type="ORF">J3R73_000306</name>
</gene>
<protein>
    <submittedName>
        <fullName evidence="7">NAD(P)-dependent dehydrogenase (Short-subunit alcohol dehydrogenase family)</fullName>
    </submittedName>
</protein>
<keyword evidence="4" id="KW-0443">Lipid metabolism</keyword>
<comment type="caution">
    <text evidence="7">The sequence shown here is derived from an EMBL/GenBank/DDBJ whole genome shotgun (WGS) entry which is preliminary data.</text>
</comment>
<keyword evidence="2" id="KW-0560">Oxidoreductase</keyword>
<dbReference type="SUPFAM" id="SSF51735">
    <property type="entry name" value="NAD(P)-binding Rossmann-fold domains"/>
    <property type="match status" value="1"/>
</dbReference>
<dbReference type="PANTHER" id="PTHR43180:SF28">
    <property type="entry name" value="NAD(P)-BINDING ROSSMANN-FOLD SUPERFAMILY PROTEIN"/>
    <property type="match status" value="1"/>
</dbReference>
<dbReference type="EMBL" id="JAUSVK010000001">
    <property type="protein sequence ID" value="MDQ0390514.1"/>
    <property type="molecule type" value="Genomic_DNA"/>
</dbReference>
<evidence type="ECO:0000259" key="6">
    <source>
        <dbReference type="SMART" id="SM00822"/>
    </source>
</evidence>
<keyword evidence="3" id="KW-0520">NAD</keyword>
<keyword evidence="8" id="KW-1185">Reference proteome</keyword>
<comment type="similarity">
    <text evidence="1">Belongs to the short-chain dehydrogenases/reductases (SDR) family.</text>
</comment>
<evidence type="ECO:0000256" key="2">
    <source>
        <dbReference type="ARBA" id="ARBA00023002"/>
    </source>
</evidence>
<dbReference type="Pfam" id="PF13561">
    <property type="entry name" value="adh_short_C2"/>
    <property type="match status" value="1"/>
</dbReference>
<dbReference type="PANTHER" id="PTHR43180">
    <property type="entry name" value="3-OXOACYL-(ACYL-CARRIER-PROTEIN) REDUCTASE (AFU_ORTHOLOGUE AFUA_6G11210)"/>
    <property type="match status" value="1"/>
</dbReference>
<dbReference type="PRINTS" id="PR00080">
    <property type="entry name" value="SDRFAMILY"/>
</dbReference>
<evidence type="ECO:0000256" key="4">
    <source>
        <dbReference type="ARBA" id="ARBA00023098"/>
    </source>
</evidence>
<dbReference type="Proteomes" id="UP001237448">
    <property type="component" value="Unassembled WGS sequence"/>
</dbReference>
<dbReference type="InterPro" id="IPR036291">
    <property type="entry name" value="NAD(P)-bd_dom_sf"/>
</dbReference>
<dbReference type="PRINTS" id="PR00081">
    <property type="entry name" value="GDHRDH"/>
</dbReference>
<dbReference type="PROSITE" id="PS00061">
    <property type="entry name" value="ADH_SHORT"/>
    <property type="match status" value="1"/>
</dbReference>
<dbReference type="CDD" id="cd05233">
    <property type="entry name" value="SDR_c"/>
    <property type="match status" value="1"/>
</dbReference>
<feature type="domain" description="Ketoreductase" evidence="6">
    <location>
        <begin position="8"/>
        <end position="186"/>
    </location>
</feature>
<sequence>MPTLLDGRVALITGGSRGLGLAIAERFAAEGAVGHVLDLPQASAGAALPAGFSALDTDVGEEATIEAAIQAALRRHGRIDVVVANAGLVPPWRESEGLDMTEWDRVMAVNVRGVAATIKHATPAMKEKGGAIVVMASINAFLAHPRQMLYTASKHAALGIIRAAAQDLGRYRIRVNGIAPGPIATDALLQRIRARAAAGGPSEPEALARLGADNALARLATADEVAKAALFLASDLASGITGELLPVDAGLA</sequence>
<dbReference type="InterPro" id="IPR020904">
    <property type="entry name" value="Sc_DH/Rdtase_CS"/>
</dbReference>
<reference evidence="7 8" key="1">
    <citation type="submission" date="2023-07" db="EMBL/GenBank/DDBJ databases">
        <title>Genomic Encyclopedia of Type Strains, Phase IV (KMG-IV): sequencing the most valuable type-strain genomes for metagenomic binning, comparative biology and taxonomic classification.</title>
        <authorList>
            <person name="Goeker M."/>
        </authorList>
    </citation>
    <scope>NUCLEOTIDE SEQUENCE [LARGE SCALE GENOMIC DNA]</scope>
    <source>
        <strain evidence="7 8">DSM 5896</strain>
    </source>
</reference>
<keyword evidence="5" id="KW-0753">Steroid metabolism</keyword>
<proteinExistence type="inferred from homology"/>
<evidence type="ECO:0000256" key="3">
    <source>
        <dbReference type="ARBA" id="ARBA00023027"/>
    </source>
</evidence>